<evidence type="ECO:0000256" key="2">
    <source>
        <dbReference type="ARBA" id="ARBA00022679"/>
    </source>
</evidence>
<feature type="domain" description="Glycoside phosphorylase super sandwich" evidence="4">
    <location>
        <begin position="329"/>
        <end position="557"/>
    </location>
</feature>
<organism evidence="6 7">
    <name type="scientific">Luteolibacter ambystomatis</name>
    <dbReference type="NCBI Taxonomy" id="2824561"/>
    <lineage>
        <taxon>Bacteria</taxon>
        <taxon>Pseudomonadati</taxon>
        <taxon>Verrucomicrobiota</taxon>
        <taxon>Verrucomicrobiia</taxon>
        <taxon>Verrucomicrobiales</taxon>
        <taxon>Verrucomicrobiaceae</taxon>
        <taxon>Luteolibacter</taxon>
    </lineage>
</organism>
<evidence type="ECO:0000256" key="1">
    <source>
        <dbReference type="ARBA" id="ARBA00022676"/>
    </source>
</evidence>
<dbReference type="InterPro" id="IPR052047">
    <property type="entry name" value="GH94_Enzymes"/>
</dbReference>
<keyword evidence="7" id="KW-1185">Reference proteome</keyword>
<feature type="domain" description="Glycosyl hydrolase 94 catalytic" evidence="3">
    <location>
        <begin position="686"/>
        <end position="957"/>
    </location>
</feature>
<dbReference type="AlphaFoldDB" id="A0A975IZQ2"/>
<dbReference type="Pfam" id="PF21250">
    <property type="entry name" value="SOGP_2nd"/>
    <property type="match status" value="1"/>
</dbReference>
<protein>
    <recommendedName>
        <fullName evidence="8">Cellobiose phosphorylase</fullName>
    </recommendedName>
</protein>
<accession>A0A975IZQ2</accession>
<keyword evidence="2" id="KW-0808">Transferase</keyword>
<dbReference type="PANTHER" id="PTHR37469">
    <property type="entry name" value="CELLOBIONIC ACID PHOSPHORYLASE-RELATED"/>
    <property type="match status" value="1"/>
</dbReference>
<dbReference type="Pfam" id="PF17167">
    <property type="entry name" value="Glyco_hydro_94"/>
    <property type="match status" value="1"/>
</dbReference>
<reference evidence="6" key="1">
    <citation type="submission" date="2021-04" db="EMBL/GenBank/DDBJ databases">
        <title>Luteolibacter sp. 32A isolated from the skin of an Anderson's salamander (Ambystoma andersonii).</title>
        <authorList>
            <person name="Spergser J."/>
            <person name="Busse H.-J."/>
        </authorList>
    </citation>
    <scope>NUCLEOTIDE SEQUENCE</scope>
    <source>
        <strain evidence="6">32A</strain>
    </source>
</reference>
<dbReference type="InterPro" id="IPR033432">
    <property type="entry name" value="GH94_catalytic"/>
</dbReference>
<dbReference type="RefSeq" id="WP_211631347.1">
    <property type="nucleotide sequence ID" value="NZ_CP073100.1"/>
</dbReference>
<dbReference type="Proteomes" id="UP000676169">
    <property type="component" value="Chromosome"/>
</dbReference>
<sequence>MSEPRPILRYSNLPLIRTGTSPVFEFLPDGTLHALRADNVLLNLLLGCPVGGSLHRIALVVADAHGRRAVTLAGPGGGLFSADEHSACWETEVDGIEATAVLQPIRDGWVIEVTATNHLSHPVIVQAVHGLDLGLTTQFAARLNESYTSQYVDHHEIIDPELGHVIASRQNLAVDGKYPWLIQAWIEGTAGFSTDAVDFFGPQGTRGSLVRGLVDAPAPGRVRQDETSYPAIYSKPAVVPPGAVLTRRYIAQYRADHPAASGPEDVTCLHQAIEDLPVMEFPVPPQLQAAPPPTCVLHGRHPSKAGLEAWFGTDWSAVETLGNGEIGSAFIGNERRHLVTRMKEDTAARPHALILRSGSAVDAVNDHLDTTCHMAGVFQSLLAVGHPSFHRLLSPVRERFGLQRFSGQRIGIRNADGISWLGIPSAFVMSLTSCEWIYQLDGRRIRVTAEVSTGAPEATTSLVVEAGEPAEFVISHGLVGGEREGEEDASIALDGFTAIVQAGPDSLARKHFPDAKFTVEALDPTAFRNIGGSERLGFEQAATSHLVYETAAVKEFGLRLSGFTRAYVARPKAQPVWQAATRALRVSGVDLPEVEALDAILPWFIHNGIIHYSDPHGLEQWNGGAWGCRDVTQGSVELLLAIDRNDAVRETLVSVFSHQYLGSGDWPQWFMLDPFGWIQQRHMHGDIPLWPLKALCDYIENSSDFAFLDELVDWTDANTARPVDKPTTILAHVEAAVAWMRQQCFPGTALLRYGEGDWDDSLQPARPELREHMVSTWTVALSYQVLRRLEELEQRSGKSIAGLAGFADAVHADFHRWLVVDGVASGFFVFDEDGKAGHPLLHPRDTETGIHYRLLPMKRAIISGLFSKEQAEHHLVIIREKLLAADGARLMDRPAPYRGGPRKIFERAESSAAFAREIGVFYSHAHLRYLEMLSILGERDALWLGLQQVNPVGLTRSVPHALPRQANLYFSSSDAAVHDRYEAADRYEDIVAGKIPVAGGWRLYSSGPGLFCHLVRTRVLGLRRHYDRVCLDPILPEIANGLETTLTWDGKPLKVVFHRGSPAVRLNGKDVETTETPHPYRRGGFSVDASLFSSLLKDDKNLLEIKTP</sequence>
<evidence type="ECO:0000259" key="5">
    <source>
        <dbReference type="Pfam" id="PF21958"/>
    </source>
</evidence>
<evidence type="ECO:0000313" key="7">
    <source>
        <dbReference type="Proteomes" id="UP000676169"/>
    </source>
</evidence>
<dbReference type="InterPro" id="IPR008928">
    <property type="entry name" value="6-hairpin_glycosidase_sf"/>
</dbReference>
<evidence type="ECO:0008006" key="8">
    <source>
        <dbReference type="Google" id="ProtNLM"/>
    </source>
</evidence>
<proteinExistence type="predicted"/>
<dbReference type="InterPro" id="IPR053831">
    <property type="entry name" value="SOGP_N"/>
</dbReference>
<dbReference type="EMBL" id="CP073100">
    <property type="protein sequence ID" value="QUE51208.1"/>
    <property type="molecule type" value="Genomic_DNA"/>
</dbReference>
<dbReference type="PANTHER" id="PTHR37469:SF2">
    <property type="entry name" value="CELLOBIONIC ACID PHOSPHORYLASE"/>
    <property type="match status" value="1"/>
</dbReference>
<dbReference type="Pfam" id="PF21958">
    <property type="entry name" value="SOGP_N"/>
    <property type="match status" value="1"/>
</dbReference>
<dbReference type="SUPFAM" id="SSF48208">
    <property type="entry name" value="Six-hairpin glycosidases"/>
    <property type="match status" value="1"/>
</dbReference>
<dbReference type="KEGG" id="lamb:KBB96_20435"/>
<keyword evidence="1" id="KW-0328">Glycosyltransferase</keyword>
<name>A0A975IZQ2_9BACT</name>
<evidence type="ECO:0000259" key="3">
    <source>
        <dbReference type="Pfam" id="PF17167"/>
    </source>
</evidence>
<gene>
    <name evidence="6" type="ORF">KBB96_20435</name>
</gene>
<evidence type="ECO:0000313" key="6">
    <source>
        <dbReference type="EMBL" id="QUE51208.1"/>
    </source>
</evidence>
<dbReference type="InterPro" id="IPR012341">
    <property type="entry name" value="6hp_glycosidase-like_sf"/>
</dbReference>
<dbReference type="Gene3D" id="1.50.10.10">
    <property type="match status" value="1"/>
</dbReference>
<evidence type="ECO:0000259" key="4">
    <source>
        <dbReference type="Pfam" id="PF21250"/>
    </source>
</evidence>
<dbReference type="GO" id="GO:0005975">
    <property type="term" value="P:carbohydrate metabolic process"/>
    <property type="evidence" value="ECO:0007669"/>
    <property type="project" value="InterPro"/>
</dbReference>
<feature type="domain" description="SOGP N-terminal" evidence="5">
    <location>
        <begin position="25"/>
        <end position="242"/>
    </location>
</feature>
<dbReference type="InterPro" id="IPR048771">
    <property type="entry name" value="SOGP_2nd"/>
</dbReference>
<dbReference type="GO" id="GO:0016757">
    <property type="term" value="F:glycosyltransferase activity"/>
    <property type="evidence" value="ECO:0007669"/>
    <property type="project" value="UniProtKB-KW"/>
</dbReference>